<dbReference type="InterPro" id="IPR058626">
    <property type="entry name" value="MdtA-like_b-barrel"/>
</dbReference>
<sequence length="382" mass="40348">MTDRKYFLPAAASLVLAFSLTACQKAAETDGKKTRPPALVSAVTAEKRDLPVLLAAEGHIAALNTVEIRPQLTSIIRDIHFREGDMIKAGQLLFTLDAADDQASLSRAQAQAKQVKAQLVEADKNLKRARELAAAKFLSDSAVDTAASKLDALQAQLAAASADVAAAQVKVGYTRITAPMAGKAGRVDVHPGSLAQQNAATALVTITQLDPLSVEFSLPERDLTTVLAAREQGQVSVVVTPQGGQPRNGALSFIDNTVDRATGTIRMKATLPNHDQRFWPGQFVRVSVTAGITPHAVVLPAEAVQTGPDGRFVYQIAGNNTVSTRPVTLLRLQDRLAIIDGLQGGEKVVRDGGQNLRPGSEVRIASKPAKASQARHASASGE</sequence>
<dbReference type="InterPro" id="IPR006143">
    <property type="entry name" value="RND_pump_MFP"/>
</dbReference>
<name>A0A8J7FIP7_9NEIS</name>
<evidence type="ECO:0000313" key="9">
    <source>
        <dbReference type="EMBL" id="MBE9610113.1"/>
    </source>
</evidence>
<evidence type="ECO:0000259" key="7">
    <source>
        <dbReference type="Pfam" id="PF25944"/>
    </source>
</evidence>
<organism evidence="9 10">
    <name type="scientific">Chitinilyticum piscinae</name>
    <dbReference type="NCBI Taxonomy" id="2866724"/>
    <lineage>
        <taxon>Bacteria</taxon>
        <taxon>Pseudomonadati</taxon>
        <taxon>Pseudomonadota</taxon>
        <taxon>Betaproteobacteria</taxon>
        <taxon>Neisseriales</taxon>
        <taxon>Chitinibacteraceae</taxon>
        <taxon>Chitinilyticum</taxon>
    </lineage>
</organism>
<dbReference type="Gene3D" id="1.10.287.470">
    <property type="entry name" value="Helix hairpin bin"/>
    <property type="match status" value="1"/>
</dbReference>
<accession>A0A8J7FIP7</accession>
<dbReference type="GO" id="GO:0046677">
    <property type="term" value="P:response to antibiotic"/>
    <property type="evidence" value="ECO:0007669"/>
    <property type="project" value="TreeGrafter"/>
</dbReference>
<dbReference type="SUPFAM" id="SSF111369">
    <property type="entry name" value="HlyD-like secretion proteins"/>
    <property type="match status" value="1"/>
</dbReference>
<dbReference type="PANTHER" id="PTHR30158">
    <property type="entry name" value="ACRA/E-RELATED COMPONENT OF DRUG EFFLUX TRANSPORTER"/>
    <property type="match status" value="1"/>
</dbReference>
<dbReference type="EMBL" id="JADFUA010000007">
    <property type="protein sequence ID" value="MBE9610113.1"/>
    <property type="molecule type" value="Genomic_DNA"/>
</dbReference>
<dbReference type="Pfam" id="PF25944">
    <property type="entry name" value="Beta-barrel_RND"/>
    <property type="match status" value="1"/>
</dbReference>
<evidence type="ECO:0000256" key="3">
    <source>
        <dbReference type="SAM" id="Coils"/>
    </source>
</evidence>
<dbReference type="Gene3D" id="2.40.420.20">
    <property type="match status" value="1"/>
</dbReference>
<keyword evidence="3" id="KW-0175">Coiled coil</keyword>
<feature type="coiled-coil region" evidence="3">
    <location>
        <begin position="105"/>
        <end position="170"/>
    </location>
</feature>
<dbReference type="Pfam" id="PF25967">
    <property type="entry name" value="RND-MFP_C"/>
    <property type="match status" value="1"/>
</dbReference>
<keyword evidence="5" id="KW-0732">Signal</keyword>
<dbReference type="AlphaFoldDB" id="A0A8J7FIP7"/>
<dbReference type="Gene3D" id="2.40.50.100">
    <property type="match status" value="1"/>
</dbReference>
<dbReference type="InterPro" id="IPR058627">
    <property type="entry name" value="MdtA-like_C"/>
</dbReference>
<dbReference type="Proteomes" id="UP000604481">
    <property type="component" value="Unassembled WGS sequence"/>
</dbReference>
<evidence type="ECO:0000259" key="8">
    <source>
        <dbReference type="Pfam" id="PF25967"/>
    </source>
</evidence>
<protein>
    <submittedName>
        <fullName evidence="9">Efflux RND transporter periplasmic adaptor subunit</fullName>
    </submittedName>
</protein>
<feature type="domain" description="Multidrug resistance protein MdtA-like C-terminal permuted SH3" evidence="8">
    <location>
        <begin position="296"/>
        <end position="354"/>
    </location>
</feature>
<dbReference type="NCBIfam" id="TIGR01730">
    <property type="entry name" value="RND_mfp"/>
    <property type="match status" value="1"/>
</dbReference>
<reference evidence="9 10" key="1">
    <citation type="submission" date="2020-10" db="EMBL/GenBank/DDBJ databases">
        <title>The genome sequence of Chitinilyticum litopenaei 4Y14.</title>
        <authorList>
            <person name="Liu Y."/>
        </authorList>
    </citation>
    <scope>NUCLEOTIDE SEQUENCE [LARGE SCALE GENOMIC DNA]</scope>
    <source>
        <strain evidence="9 10">4Y14</strain>
    </source>
</reference>
<feature type="signal peptide" evidence="5">
    <location>
        <begin position="1"/>
        <end position="22"/>
    </location>
</feature>
<dbReference type="Pfam" id="PF25917">
    <property type="entry name" value="BSH_RND"/>
    <property type="match status" value="1"/>
</dbReference>
<comment type="caution">
    <text evidence="9">The sequence shown here is derived from an EMBL/GenBank/DDBJ whole genome shotgun (WGS) entry which is preliminary data.</text>
</comment>
<dbReference type="GO" id="GO:0030313">
    <property type="term" value="C:cell envelope"/>
    <property type="evidence" value="ECO:0007669"/>
    <property type="project" value="UniProtKB-SubCell"/>
</dbReference>
<dbReference type="GO" id="GO:0005886">
    <property type="term" value="C:plasma membrane"/>
    <property type="evidence" value="ECO:0007669"/>
    <property type="project" value="TreeGrafter"/>
</dbReference>
<feature type="domain" description="Multidrug resistance protein MdtA-like beta-barrel" evidence="7">
    <location>
        <begin position="211"/>
        <end position="290"/>
    </location>
</feature>
<dbReference type="RefSeq" id="WP_194116642.1">
    <property type="nucleotide sequence ID" value="NZ_JADFUA010000007.1"/>
</dbReference>
<evidence type="ECO:0000256" key="5">
    <source>
        <dbReference type="SAM" id="SignalP"/>
    </source>
</evidence>
<evidence type="ECO:0000256" key="1">
    <source>
        <dbReference type="ARBA" id="ARBA00004196"/>
    </source>
</evidence>
<proteinExistence type="inferred from homology"/>
<evidence type="ECO:0000259" key="6">
    <source>
        <dbReference type="Pfam" id="PF25917"/>
    </source>
</evidence>
<feature type="domain" description="Multidrug resistance protein MdtA-like barrel-sandwich hybrid" evidence="6">
    <location>
        <begin position="64"/>
        <end position="207"/>
    </location>
</feature>
<evidence type="ECO:0000256" key="4">
    <source>
        <dbReference type="SAM" id="MobiDB-lite"/>
    </source>
</evidence>
<dbReference type="PROSITE" id="PS51257">
    <property type="entry name" value="PROKAR_LIPOPROTEIN"/>
    <property type="match status" value="1"/>
</dbReference>
<dbReference type="InterPro" id="IPR058625">
    <property type="entry name" value="MdtA-like_BSH"/>
</dbReference>
<gene>
    <name evidence="9" type="ORF">INR99_12255</name>
</gene>
<comment type="subcellular location">
    <subcellularLocation>
        <location evidence="1">Cell envelope</location>
    </subcellularLocation>
</comment>
<evidence type="ECO:0000256" key="2">
    <source>
        <dbReference type="ARBA" id="ARBA00009477"/>
    </source>
</evidence>
<dbReference type="GO" id="GO:0022857">
    <property type="term" value="F:transmembrane transporter activity"/>
    <property type="evidence" value="ECO:0007669"/>
    <property type="project" value="InterPro"/>
</dbReference>
<dbReference type="Gene3D" id="2.40.30.170">
    <property type="match status" value="1"/>
</dbReference>
<keyword evidence="10" id="KW-1185">Reference proteome</keyword>
<evidence type="ECO:0000313" key="10">
    <source>
        <dbReference type="Proteomes" id="UP000604481"/>
    </source>
</evidence>
<feature type="chain" id="PRO_5035216506" evidence="5">
    <location>
        <begin position="23"/>
        <end position="382"/>
    </location>
</feature>
<feature type="region of interest" description="Disordered" evidence="4">
    <location>
        <begin position="352"/>
        <end position="382"/>
    </location>
</feature>
<comment type="similarity">
    <text evidence="2">Belongs to the membrane fusion protein (MFP) (TC 8.A.1) family.</text>
</comment>